<evidence type="ECO:0000313" key="2">
    <source>
        <dbReference type="Proteomes" id="UP000289437"/>
    </source>
</evidence>
<dbReference type="AlphaFoldDB" id="A0A4Q0T6B6"/>
<accession>A0A4Q0T6B6</accession>
<reference evidence="2" key="2">
    <citation type="submission" date="2019-02" db="EMBL/GenBank/DDBJ databases">
        <title>Granulicella sibirica sp. nov., a psychrotolerant acidobacterium isolated from an organic soil layer in forested tundra, West Siberia.</title>
        <authorList>
            <person name="Oshkin I.Y."/>
            <person name="Kulichevskaya I.S."/>
            <person name="Rijpstra W.I.C."/>
            <person name="Sinninghe Damste J.S."/>
            <person name="Rakitin A.L."/>
            <person name="Ravin N.V."/>
            <person name="Dedysh S.N."/>
        </authorList>
    </citation>
    <scope>NUCLEOTIDE SEQUENCE [LARGE SCALE GENOMIC DNA]</scope>
    <source>
        <strain evidence="2">AF10</strain>
    </source>
</reference>
<name>A0A4Q0T6B6_9BACT</name>
<sequence length="42" mass="4743">MQVNLPVGTQILFNNSTEHHKVGDLIIQVVDTYRDANVVLHN</sequence>
<gene>
    <name evidence="1" type="ORF">GRAN_2277</name>
</gene>
<dbReference type="EMBL" id="RDSM01000001">
    <property type="protein sequence ID" value="RXH58967.1"/>
    <property type="molecule type" value="Genomic_DNA"/>
</dbReference>
<proteinExistence type="predicted"/>
<organism evidence="1 2">
    <name type="scientific">Granulicella sibirica</name>
    <dbReference type="NCBI Taxonomy" id="2479048"/>
    <lineage>
        <taxon>Bacteria</taxon>
        <taxon>Pseudomonadati</taxon>
        <taxon>Acidobacteriota</taxon>
        <taxon>Terriglobia</taxon>
        <taxon>Terriglobales</taxon>
        <taxon>Acidobacteriaceae</taxon>
        <taxon>Granulicella</taxon>
    </lineage>
</organism>
<evidence type="ECO:0000313" key="1">
    <source>
        <dbReference type="EMBL" id="RXH58967.1"/>
    </source>
</evidence>
<reference evidence="1 2" key="1">
    <citation type="submission" date="2018-11" db="EMBL/GenBank/DDBJ databases">
        <authorList>
            <person name="Mardanov A.V."/>
            <person name="Ravin N.V."/>
            <person name="Dedysh S.N."/>
        </authorList>
    </citation>
    <scope>NUCLEOTIDE SEQUENCE [LARGE SCALE GENOMIC DNA]</scope>
    <source>
        <strain evidence="1 2">AF10</strain>
    </source>
</reference>
<comment type="caution">
    <text evidence="1">The sequence shown here is derived from an EMBL/GenBank/DDBJ whole genome shotgun (WGS) entry which is preliminary data.</text>
</comment>
<keyword evidence="2" id="KW-1185">Reference proteome</keyword>
<dbReference type="Proteomes" id="UP000289437">
    <property type="component" value="Unassembled WGS sequence"/>
</dbReference>
<protein>
    <submittedName>
        <fullName evidence="1">Uncharacterized protein</fullName>
    </submittedName>
</protein>